<evidence type="ECO:0000256" key="6">
    <source>
        <dbReference type="ARBA" id="ARBA00022729"/>
    </source>
</evidence>
<proteinExistence type="inferred from homology"/>
<evidence type="ECO:0000256" key="3">
    <source>
        <dbReference type="ARBA" id="ARBA00004922"/>
    </source>
</evidence>
<comment type="function">
    <text evidence="1 10">Subunit of the oligosaccharyl transferase (OST) complex that catalyzes the initial transfer of a defined glycan (Glc(3)Man(9)GlcNAc(2) in eukaryotes) from the lipid carrier dolichol-pyrophosphate to an asparagine residue within an Asn-X-Ser/Thr consensus motif in nascent polypeptide chains, the first step in protein N-glycosylation. N-glycosylation occurs cotranslationally and the complex associates with the Sec61 complex at the channel-forming translocon complex that mediates protein translocation across the endoplasmic reticulum (ER). All subunits are required for a maximal enzyme activity.</text>
</comment>
<reference evidence="11 12" key="1">
    <citation type="journal article" date="2024" name="Nat. Commun.">
        <title>Phylogenomics reveals the evolutionary origins of lichenization in chlorophyte algae.</title>
        <authorList>
            <person name="Puginier C."/>
            <person name="Libourel C."/>
            <person name="Otte J."/>
            <person name="Skaloud P."/>
            <person name="Haon M."/>
            <person name="Grisel S."/>
            <person name="Petersen M."/>
            <person name="Berrin J.G."/>
            <person name="Delaux P.M."/>
            <person name="Dal Grande F."/>
            <person name="Keller J."/>
        </authorList>
    </citation>
    <scope>NUCLEOTIDE SEQUENCE [LARGE SCALE GENOMIC DNA]</scope>
    <source>
        <strain evidence="11 12">SAG 216-7</strain>
    </source>
</reference>
<evidence type="ECO:0000256" key="5">
    <source>
        <dbReference type="ARBA" id="ARBA00022692"/>
    </source>
</evidence>
<accession>A0ABR2YWD5</accession>
<evidence type="ECO:0000256" key="4">
    <source>
        <dbReference type="ARBA" id="ARBA00008905"/>
    </source>
</evidence>
<comment type="subunit">
    <text evidence="10">Component of the oligosaccharyltransferase (OST) complex.</text>
</comment>
<feature type="transmembrane region" description="Helical" evidence="10">
    <location>
        <begin position="381"/>
        <end position="400"/>
    </location>
</feature>
<comment type="similarity">
    <text evidence="4 10">Belongs to the OST1 family.</text>
</comment>
<keyword evidence="7 10" id="KW-0256">Endoplasmic reticulum</keyword>
<protein>
    <recommendedName>
        <fullName evidence="10">Dolichyl-diphosphooligosaccharide--protein glycosyltransferase subunit 1</fullName>
    </recommendedName>
</protein>
<evidence type="ECO:0000256" key="10">
    <source>
        <dbReference type="RuleBase" id="RU361143"/>
    </source>
</evidence>
<evidence type="ECO:0000256" key="7">
    <source>
        <dbReference type="ARBA" id="ARBA00022824"/>
    </source>
</evidence>
<comment type="caution">
    <text evidence="11">The sequence shown here is derived from an EMBL/GenBank/DDBJ whole genome shotgun (WGS) entry which is preliminary data.</text>
</comment>
<evidence type="ECO:0000256" key="1">
    <source>
        <dbReference type="ARBA" id="ARBA00002791"/>
    </source>
</evidence>
<feature type="chain" id="PRO_5044964557" description="Dolichyl-diphosphooligosaccharide--protein glycosyltransferase subunit 1" evidence="10">
    <location>
        <begin position="24"/>
        <end position="410"/>
    </location>
</feature>
<name>A0ABR2YWD5_9CHLO</name>
<keyword evidence="8 10" id="KW-1133">Transmembrane helix</keyword>
<keyword evidence="6 10" id="KW-0732">Signal</keyword>
<feature type="signal peptide" evidence="10">
    <location>
        <begin position="1"/>
        <end position="23"/>
    </location>
</feature>
<gene>
    <name evidence="11" type="ORF">WJX75_008783</name>
</gene>
<dbReference type="Pfam" id="PF04597">
    <property type="entry name" value="Ribophorin_I"/>
    <property type="match status" value="1"/>
</dbReference>
<keyword evidence="9 10" id="KW-0472">Membrane</keyword>
<comment type="pathway">
    <text evidence="3 10">Protein modification; protein glycosylation.</text>
</comment>
<dbReference type="Proteomes" id="UP001491310">
    <property type="component" value="Unassembled WGS sequence"/>
</dbReference>
<evidence type="ECO:0000313" key="11">
    <source>
        <dbReference type="EMBL" id="KAK9916113.1"/>
    </source>
</evidence>
<dbReference type="EMBL" id="JALJOT010000004">
    <property type="protein sequence ID" value="KAK9916113.1"/>
    <property type="molecule type" value="Genomic_DNA"/>
</dbReference>
<comment type="subcellular location">
    <subcellularLocation>
        <location evidence="2 10">Endoplasmic reticulum membrane</location>
        <topology evidence="2 10">Single-pass type I membrane protein</topology>
    </subcellularLocation>
</comment>
<evidence type="ECO:0000256" key="9">
    <source>
        <dbReference type="ARBA" id="ARBA00023136"/>
    </source>
</evidence>
<keyword evidence="12" id="KW-1185">Reference proteome</keyword>
<dbReference type="InterPro" id="IPR007676">
    <property type="entry name" value="Ribophorin_I"/>
</dbReference>
<keyword evidence="5 10" id="KW-0812">Transmembrane</keyword>
<evidence type="ECO:0000256" key="8">
    <source>
        <dbReference type="ARBA" id="ARBA00022989"/>
    </source>
</evidence>
<sequence>MQSSLALLSGLAVFLIAVGSSDSQILIQKADREFNAAKNFVVERSTLDLKNSGAKPVSDVVVCHPSDLTSSRAFFEVVQGTSEDAPELEADVQRVLFTATRYVVSPYKIATASTQVKLPSKNTESYQGAGPVSKSGSTVTFGPDTDVQPFSSGALSVHFENNAPFAEAVSLVREIEVSHWGNVYVEEYYNVKHTGAVLKGEWSRLKYMQDARRNGASSIKDFTAVLPRSAHSLYFRDEIGNVSTSSVKRQRERLEVRLQPRFVLFGGWQVQFLFGYSLKLHTVVSKLKGGLRQLSIPFSTPILNLPIRDLTVKVVLPEGSSHLEADFPFAVEKSVEKKYSYLDTHGRPVLVLKKQNVVPDHNMPLQVTYRFASLALLQEPLLLVGTFFAFFCALIVYARFDFRLSHTKSV</sequence>
<dbReference type="PANTHER" id="PTHR21049:SF0">
    <property type="entry name" value="DOLICHYL-DIPHOSPHOOLIGOSACCHARIDE--PROTEIN GLYCOSYLTRANSFERASE SUBUNIT 1"/>
    <property type="match status" value="1"/>
</dbReference>
<organism evidence="11 12">
    <name type="scientific">Coccomyxa subellipsoidea</name>
    <dbReference type="NCBI Taxonomy" id="248742"/>
    <lineage>
        <taxon>Eukaryota</taxon>
        <taxon>Viridiplantae</taxon>
        <taxon>Chlorophyta</taxon>
        <taxon>core chlorophytes</taxon>
        <taxon>Trebouxiophyceae</taxon>
        <taxon>Trebouxiophyceae incertae sedis</taxon>
        <taxon>Coccomyxaceae</taxon>
        <taxon>Coccomyxa</taxon>
    </lineage>
</organism>
<dbReference type="PANTHER" id="PTHR21049">
    <property type="entry name" value="RIBOPHORIN I"/>
    <property type="match status" value="1"/>
</dbReference>
<evidence type="ECO:0000313" key="12">
    <source>
        <dbReference type="Proteomes" id="UP001491310"/>
    </source>
</evidence>
<evidence type="ECO:0000256" key="2">
    <source>
        <dbReference type="ARBA" id="ARBA00004115"/>
    </source>
</evidence>